<evidence type="ECO:0000313" key="3">
    <source>
        <dbReference type="Proteomes" id="UP000030764"/>
    </source>
</evidence>
<proteinExistence type="predicted"/>
<gene>
    <name evidence="1" type="ORF">M513_04697</name>
    <name evidence="2" type="ORF">M514_04697</name>
</gene>
<reference evidence="1 3" key="1">
    <citation type="journal article" date="2014" name="Nat. Genet.">
        <title>Genome and transcriptome of the porcine whipworm Trichuris suis.</title>
        <authorList>
            <person name="Jex A.R."/>
            <person name="Nejsum P."/>
            <person name="Schwarz E.M."/>
            <person name="Hu L."/>
            <person name="Young N.D."/>
            <person name="Hall R.S."/>
            <person name="Korhonen P.K."/>
            <person name="Liao S."/>
            <person name="Thamsborg S."/>
            <person name="Xia J."/>
            <person name="Xu P."/>
            <person name="Wang S."/>
            <person name="Scheerlinck J.P."/>
            <person name="Hofmann A."/>
            <person name="Sternberg P.W."/>
            <person name="Wang J."/>
            <person name="Gasser R.B."/>
        </authorList>
    </citation>
    <scope>NUCLEOTIDE SEQUENCE [LARGE SCALE GENOMIC DNA]</scope>
    <source>
        <strain evidence="2">DCEP-RM93F</strain>
        <strain evidence="1">DCEP-RM93M</strain>
    </source>
</reference>
<dbReference type="Proteomes" id="UP000030758">
    <property type="component" value="Unassembled WGS sequence"/>
</dbReference>
<dbReference type="Proteomes" id="UP000030764">
    <property type="component" value="Unassembled WGS sequence"/>
</dbReference>
<evidence type="ECO:0000313" key="2">
    <source>
        <dbReference type="EMBL" id="KFD65822.1"/>
    </source>
</evidence>
<accession>A0A085MAV8</accession>
<evidence type="ECO:0000313" key="1">
    <source>
        <dbReference type="EMBL" id="KFD54354.1"/>
    </source>
</evidence>
<dbReference type="EMBL" id="KL367532">
    <property type="protein sequence ID" value="KFD65822.1"/>
    <property type="molecule type" value="Genomic_DNA"/>
</dbReference>
<protein>
    <submittedName>
        <fullName evidence="1">Uncharacterized protein</fullName>
    </submittedName>
</protein>
<sequence length="97" mass="10975">MSTTLPSTKNKGAQRFLVSKVRRKFFYCRCKDRNALSTTSRQRDGRFIRKRRAALMLKDSIRLVIVGQRSGNYGPWEGAGTHPAAVRMEGRACRANG</sequence>
<organism evidence="1 3">
    <name type="scientific">Trichuris suis</name>
    <name type="common">pig whipworm</name>
    <dbReference type="NCBI Taxonomy" id="68888"/>
    <lineage>
        <taxon>Eukaryota</taxon>
        <taxon>Metazoa</taxon>
        <taxon>Ecdysozoa</taxon>
        <taxon>Nematoda</taxon>
        <taxon>Enoplea</taxon>
        <taxon>Dorylaimia</taxon>
        <taxon>Trichinellida</taxon>
        <taxon>Trichuridae</taxon>
        <taxon>Trichuris</taxon>
    </lineage>
</organism>
<name>A0A085MAV8_9BILA</name>
<dbReference type="EMBL" id="KL363208">
    <property type="protein sequence ID" value="KFD54354.1"/>
    <property type="molecule type" value="Genomic_DNA"/>
</dbReference>
<dbReference type="AlphaFoldDB" id="A0A085MAV8"/>
<keyword evidence="3" id="KW-1185">Reference proteome</keyword>